<feature type="coiled-coil region" evidence="13">
    <location>
        <begin position="6"/>
        <end position="33"/>
    </location>
</feature>
<keyword evidence="4 12" id="KW-0863">Zinc-finger</keyword>
<name>A0A154P923_DUFNO</name>
<evidence type="ECO:0000313" key="16">
    <source>
        <dbReference type="Proteomes" id="UP000076502"/>
    </source>
</evidence>
<dbReference type="GO" id="GO:0043175">
    <property type="term" value="F:RNA polymerase core enzyme binding"/>
    <property type="evidence" value="ECO:0007669"/>
    <property type="project" value="UniProtKB-UniRule"/>
</dbReference>
<dbReference type="AlphaFoldDB" id="A0A154P923"/>
<evidence type="ECO:0000313" key="15">
    <source>
        <dbReference type="EMBL" id="KZC08436.1"/>
    </source>
</evidence>
<dbReference type="PANTHER" id="PTHR14732">
    <property type="entry name" value="RNA POLYMERASE II SUBUNIT B1 CTD PHOSPHATASE RPAP2-RELATED"/>
    <property type="match status" value="1"/>
</dbReference>
<reference evidence="15 16" key="1">
    <citation type="submission" date="2015-07" db="EMBL/GenBank/DDBJ databases">
        <title>The genome of Dufourea novaeangliae.</title>
        <authorList>
            <person name="Pan H."/>
            <person name="Kapheim K."/>
        </authorList>
    </citation>
    <scope>NUCLEOTIDE SEQUENCE [LARGE SCALE GENOMIC DNA]</scope>
    <source>
        <strain evidence="15">0120121106</strain>
        <tissue evidence="15">Whole body</tissue>
    </source>
</reference>
<keyword evidence="16" id="KW-1185">Reference proteome</keyword>
<proteinExistence type="inferred from homology"/>
<evidence type="ECO:0000256" key="6">
    <source>
        <dbReference type="ARBA" id="ARBA00022833"/>
    </source>
</evidence>
<evidence type="ECO:0000256" key="9">
    <source>
        <dbReference type="ARBA" id="ARBA00047761"/>
    </source>
</evidence>
<dbReference type="InterPro" id="IPR038534">
    <property type="entry name" value="Rtr1/RPAP2_sf"/>
</dbReference>
<dbReference type="Gene3D" id="1.25.40.820">
    <property type="match status" value="1"/>
</dbReference>
<evidence type="ECO:0000256" key="8">
    <source>
        <dbReference type="ARBA" id="ARBA00023242"/>
    </source>
</evidence>
<feature type="domain" description="RTR1-type" evidence="14">
    <location>
        <begin position="58"/>
        <end position="141"/>
    </location>
</feature>
<comment type="catalytic activity">
    <reaction evidence="10 12">
        <text>O-phospho-L-threonyl-[protein] + H2O = L-threonyl-[protein] + phosphate</text>
        <dbReference type="Rhea" id="RHEA:47004"/>
        <dbReference type="Rhea" id="RHEA-COMP:11060"/>
        <dbReference type="Rhea" id="RHEA-COMP:11605"/>
        <dbReference type="ChEBI" id="CHEBI:15377"/>
        <dbReference type="ChEBI" id="CHEBI:30013"/>
        <dbReference type="ChEBI" id="CHEBI:43474"/>
        <dbReference type="ChEBI" id="CHEBI:61977"/>
        <dbReference type="EC" id="3.1.3.16"/>
    </reaction>
</comment>
<dbReference type="Proteomes" id="UP000076502">
    <property type="component" value="Unassembled WGS sequence"/>
</dbReference>
<sequence length="598" mass="69138">MATSTLKQETSERIKLKKKLSKAQMQLAIIKKKQCDAKALTIVEQLIEPNIEVQWLLSNLRYINKCHMEDVIEERAVIKLCGYVLCVNVLTVVINQQYHISTRRNKVYDVTRRKNFCSSRCYGACNYLLEQMLTSPLWLRDKEAISDFKVLPIKYEPQRSIPGDEIHLVDTNMVLNPNSKDHPIELNETYNNSKDNNKCPTDNTDINIKVAEISNNSETLDLGEDQFLENSVENSEHTKDEILISKDITSTVEQCSTDNTNRIEIQDEKELNNDIISLSENKNQNKNNEQKKLLETEIACNAVIVKEDSEVNNGKDVQKIEKNESKKYKQKYCVKEKQRHKFYNLAMNIECNIKEWITKDTISLLSGEEEIKNKLLENITQHDRYLHLCKKLNKFQLTDEKDDADLTKNSLKPMPHLSVLQEEGKKMELKVKAFFKGDMVIQTPEKVTENTQQNDDFAPVLPLTDSHDPRALRRRIFLDKLNRILPDLVRALASTTWPQYTCSNNQNALIKALVNTFSLSATNIIFKTAEWTLVGLIIIKMLSMIDPQLKNLLLTRQASMYISMILMSYKLDSNYLDRLVMELINDTKAVHTNNTTHF</sequence>
<dbReference type="InterPro" id="IPR007308">
    <property type="entry name" value="Rtr1/RPAP2_dom"/>
</dbReference>
<dbReference type="GO" id="GO:0008420">
    <property type="term" value="F:RNA polymerase II CTD heptapeptide repeat phosphatase activity"/>
    <property type="evidence" value="ECO:0007669"/>
    <property type="project" value="UniProtKB-UniRule"/>
</dbReference>
<evidence type="ECO:0000256" key="3">
    <source>
        <dbReference type="ARBA" id="ARBA00022723"/>
    </source>
</evidence>
<evidence type="ECO:0000256" key="2">
    <source>
        <dbReference type="ARBA" id="ARBA00005676"/>
    </source>
</evidence>
<evidence type="ECO:0000256" key="10">
    <source>
        <dbReference type="ARBA" id="ARBA00048336"/>
    </source>
</evidence>
<evidence type="ECO:0000256" key="5">
    <source>
        <dbReference type="ARBA" id="ARBA00022801"/>
    </source>
</evidence>
<keyword evidence="6 12" id="KW-0862">Zinc</keyword>
<evidence type="ECO:0000256" key="1">
    <source>
        <dbReference type="ARBA" id="ARBA00004123"/>
    </source>
</evidence>
<keyword evidence="3 12" id="KW-0479">Metal-binding</keyword>
<dbReference type="GO" id="GO:0005737">
    <property type="term" value="C:cytoplasm"/>
    <property type="evidence" value="ECO:0007669"/>
    <property type="project" value="TreeGrafter"/>
</dbReference>
<accession>A0A154P923</accession>
<evidence type="ECO:0000256" key="7">
    <source>
        <dbReference type="ARBA" id="ARBA00022912"/>
    </source>
</evidence>
<dbReference type="PANTHER" id="PTHR14732:SF0">
    <property type="entry name" value="RNA POLYMERASE II SUBUNIT B1 CTD PHOSPHATASE RPAP2-RELATED"/>
    <property type="match status" value="1"/>
</dbReference>
<comment type="function">
    <text evidence="12">Putative RNA polymerase II subunit B1 C-terminal domain (CTD) phosphatase involved in RNA polymerase II transcription regulation.</text>
</comment>
<dbReference type="GO" id="GO:0008270">
    <property type="term" value="F:zinc ion binding"/>
    <property type="evidence" value="ECO:0007669"/>
    <property type="project" value="UniProtKB-KW"/>
</dbReference>
<evidence type="ECO:0000256" key="13">
    <source>
        <dbReference type="SAM" id="Coils"/>
    </source>
</evidence>
<dbReference type="Pfam" id="PF04181">
    <property type="entry name" value="RPAP2_Rtr1"/>
    <property type="match status" value="1"/>
</dbReference>
<keyword evidence="5 12" id="KW-0378">Hydrolase</keyword>
<dbReference type="STRING" id="178035.A0A154P923"/>
<dbReference type="GO" id="GO:0005634">
    <property type="term" value="C:nucleus"/>
    <property type="evidence" value="ECO:0007669"/>
    <property type="project" value="UniProtKB-SubCell"/>
</dbReference>
<keyword evidence="8 12" id="KW-0539">Nucleus</keyword>
<dbReference type="OMA" id="ALKQWIT"/>
<evidence type="ECO:0000259" key="14">
    <source>
        <dbReference type="PROSITE" id="PS51479"/>
    </source>
</evidence>
<evidence type="ECO:0000256" key="4">
    <source>
        <dbReference type="ARBA" id="ARBA00022771"/>
    </source>
</evidence>
<comment type="similarity">
    <text evidence="2 11 12">Belongs to the RPAP2 family.</text>
</comment>
<dbReference type="PROSITE" id="PS51479">
    <property type="entry name" value="ZF_RTR1"/>
    <property type="match status" value="1"/>
</dbReference>
<gene>
    <name evidence="15" type="ORF">WN55_09340</name>
</gene>
<evidence type="ECO:0000256" key="11">
    <source>
        <dbReference type="PROSITE-ProRule" id="PRU00812"/>
    </source>
</evidence>
<keyword evidence="7 12" id="KW-0904">Protein phosphatase</keyword>
<dbReference type="OrthoDB" id="2590500at2759"/>
<dbReference type="EMBL" id="KQ434846">
    <property type="protein sequence ID" value="KZC08436.1"/>
    <property type="molecule type" value="Genomic_DNA"/>
</dbReference>
<dbReference type="EC" id="3.1.3.16" evidence="12"/>
<evidence type="ECO:0000256" key="12">
    <source>
        <dbReference type="RuleBase" id="RU367080"/>
    </source>
</evidence>
<dbReference type="InterPro" id="IPR039693">
    <property type="entry name" value="Rtr1/RPAP2"/>
</dbReference>
<protein>
    <recommendedName>
        <fullName evidence="12">RNA polymerase II subunit B1 CTD phosphatase RPAP2 homolog</fullName>
        <ecNumber evidence="12">3.1.3.16</ecNumber>
    </recommendedName>
</protein>
<comment type="catalytic activity">
    <reaction evidence="9 12">
        <text>O-phospho-L-seryl-[protein] + H2O = L-seryl-[protein] + phosphate</text>
        <dbReference type="Rhea" id="RHEA:20629"/>
        <dbReference type="Rhea" id="RHEA-COMP:9863"/>
        <dbReference type="Rhea" id="RHEA-COMP:11604"/>
        <dbReference type="ChEBI" id="CHEBI:15377"/>
        <dbReference type="ChEBI" id="CHEBI:29999"/>
        <dbReference type="ChEBI" id="CHEBI:43474"/>
        <dbReference type="ChEBI" id="CHEBI:83421"/>
        <dbReference type="EC" id="3.1.3.16"/>
    </reaction>
</comment>
<keyword evidence="13" id="KW-0175">Coiled coil</keyword>
<organism evidence="15 16">
    <name type="scientific">Dufourea novaeangliae</name>
    <name type="common">Sweat bee</name>
    <dbReference type="NCBI Taxonomy" id="178035"/>
    <lineage>
        <taxon>Eukaryota</taxon>
        <taxon>Metazoa</taxon>
        <taxon>Ecdysozoa</taxon>
        <taxon>Arthropoda</taxon>
        <taxon>Hexapoda</taxon>
        <taxon>Insecta</taxon>
        <taxon>Pterygota</taxon>
        <taxon>Neoptera</taxon>
        <taxon>Endopterygota</taxon>
        <taxon>Hymenoptera</taxon>
        <taxon>Apocrita</taxon>
        <taxon>Aculeata</taxon>
        <taxon>Apoidea</taxon>
        <taxon>Anthophila</taxon>
        <taxon>Halictidae</taxon>
        <taxon>Rophitinae</taxon>
        <taxon>Dufourea</taxon>
    </lineage>
</organism>
<comment type="subcellular location">
    <subcellularLocation>
        <location evidence="1 12">Nucleus</location>
    </subcellularLocation>
</comment>